<evidence type="ECO:0000313" key="2">
    <source>
        <dbReference type="Proteomes" id="UP000563094"/>
    </source>
</evidence>
<dbReference type="Proteomes" id="UP000563094">
    <property type="component" value="Unassembled WGS sequence"/>
</dbReference>
<proteinExistence type="predicted"/>
<name>A0A839GKA8_9BACT</name>
<dbReference type="GO" id="GO:0016787">
    <property type="term" value="F:hydrolase activity"/>
    <property type="evidence" value="ECO:0007669"/>
    <property type="project" value="UniProtKB-KW"/>
</dbReference>
<evidence type="ECO:0000313" key="1">
    <source>
        <dbReference type="EMBL" id="MBA9079292.1"/>
    </source>
</evidence>
<reference evidence="1 2" key="1">
    <citation type="submission" date="2020-08" db="EMBL/GenBank/DDBJ databases">
        <title>Genomic Encyclopedia of Type Strains, Phase IV (KMG-IV): sequencing the most valuable type-strain genomes for metagenomic binning, comparative biology and taxonomic classification.</title>
        <authorList>
            <person name="Goeker M."/>
        </authorList>
    </citation>
    <scope>NUCLEOTIDE SEQUENCE [LARGE SCALE GENOMIC DNA]</scope>
    <source>
        <strain evidence="1 2">DSM 29854</strain>
    </source>
</reference>
<keyword evidence="2" id="KW-1185">Reference proteome</keyword>
<organism evidence="1 2">
    <name type="scientific">Rufibacter quisquiliarum</name>
    <dbReference type="NCBI Taxonomy" id="1549639"/>
    <lineage>
        <taxon>Bacteria</taxon>
        <taxon>Pseudomonadati</taxon>
        <taxon>Bacteroidota</taxon>
        <taxon>Cytophagia</taxon>
        <taxon>Cytophagales</taxon>
        <taxon>Hymenobacteraceae</taxon>
        <taxon>Rufibacter</taxon>
    </lineage>
</organism>
<keyword evidence="1" id="KW-0378">Hydrolase</keyword>
<comment type="caution">
    <text evidence="1">The sequence shown here is derived from an EMBL/GenBank/DDBJ whole genome shotgun (WGS) entry which is preliminary data.</text>
</comment>
<accession>A0A839GKA8</accession>
<dbReference type="PROSITE" id="PS51257">
    <property type="entry name" value="PROKAR_LIPOPROTEIN"/>
    <property type="match status" value="1"/>
</dbReference>
<dbReference type="SUPFAM" id="SSF53187">
    <property type="entry name" value="Zn-dependent exopeptidases"/>
    <property type="match status" value="1"/>
</dbReference>
<dbReference type="RefSeq" id="WP_182514230.1">
    <property type="nucleotide sequence ID" value="NZ_JACJIQ010000020.1"/>
</dbReference>
<dbReference type="Gene3D" id="3.40.630.40">
    <property type="entry name" value="Zn-dependent exopeptidases"/>
    <property type="match status" value="1"/>
</dbReference>
<protein>
    <submittedName>
        <fullName evidence="1">N-formylglutamate amidohydrolase</fullName>
    </submittedName>
</protein>
<dbReference type="EMBL" id="JACJIQ010000020">
    <property type="protein sequence ID" value="MBA9079292.1"/>
    <property type="molecule type" value="Genomic_DNA"/>
</dbReference>
<gene>
    <name evidence="1" type="ORF">FHS90_004027</name>
</gene>
<sequence>MKPNHLPGRRTYWVAAFSLVLWSLGCSKNITPEPKAVTSSWVANQSYYDGQKWSEMVVGTMPLVISVPHGGTVEPSNIPDRTCPDATTVRDANTIELARAIEQEFVKNYGVRPYLVISHIARKKIDQNREMEPGTCGNALMKETWQAYHNFVDTALALATRNHGTALFIDLHGHGHSVQRLELGYNLTASEVQDVSLNRNLATLAAKSSVNNLLQANNQITFRNMMVGDYGFGTLIRNEGFAAVPSKQDPYPLSNQPYFSGGYNTRTYTSANFPKVHGWQIECNMTGVRDTNGRPLFAAAFAKAIMQYYANNTSLRPPFTPLR</sequence>
<dbReference type="AlphaFoldDB" id="A0A839GKA8"/>